<keyword evidence="2" id="KW-1185">Reference proteome</keyword>
<evidence type="ECO:0000313" key="2">
    <source>
        <dbReference type="Proteomes" id="UP001596516"/>
    </source>
</evidence>
<dbReference type="Pfam" id="PF05035">
    <property type="entry name" value="DGOK"/>
    <property type="match status" value="1"/>
</dbReference>
<reference evidence="2" key="1">
    <citation type="journal article" date="2019" name="Int. J. Syst. Evol. Microbiol.">
        <title>The Global Catalogue of Microorganisms (GCM) 10K type strain sequencing project: providing services to taxonomists for standard genome sequencing and annotation.</title>
        <authorList>
            <consortium name="The Broad Institute Genomics Platform"/>
            <consortium name="The Broad Institute Genome Sequencing Center for Infectious Disease"/>
            <person name="Wu L."/>
            <person name="Ma J."/>
        </authorList>
    </citation>
    <scope>NUCLEOTIDE SEQUENCE [LARGE SCALE GENOMIC DNA]</scope>
    <source>
        <strain evidence="2">CGMCC 1.12750</strain>
    </source>
</reference>
<organism evidence="1 2">
    <name type="scientific">Plastorhodobacter daqingensis</name>
    <dbReference type="NCBI Taxonomy" id="1387281"/>
    <lineage>
        <taxon>Bacteria</taxon>
        <taxon>Pseudomonadati</taxon>
        <taxon>Pseudomonadota</taxon>
        <taxon>Alphaproteobacteria</taxon>
        <taxon>Rhodobacterales</taxon>
        <taxon>Paracoccaceae</taxon>
        <taxon>Plastorhodobacter</taxon>
    </lineage>
</organism>
<dbReference type="InterPro" id="IPR042257">
    <property type="entry name" value="DGOK_C"/>
</dbReference>
<dbReference type="Gene3D" id="3.30.420.310">
    <property type="entry name" value="2-keto-3-deoxy-galactonokinase, C-terminal domain"/>
    <property type="match status" value="1"/>
</dbReference>
<protein>
    <submittedName>
        <fullName evidence="1">2-dehydro-3-deoxygalactonokinase</fullName>
    </submittedName>
</protein>
<proteinExistence type="predicted"/>
<gene>
    <name evidence="1" type="ORF">ACFQXB_03315</name>
</gene>
<dbReference type="InterPro" id="IPR007729">
    <property type="entry name" value="DGOK"/>
</dbReference>
<dbReference type="RefSeq" id="WP_377399045.1">
    <property type="nucleotide sequence ID" value="NZ_JBHTFQ010000001.1"/>
</dbReference>
<evidence type="ECO:0000313" key="1">
    <source>
        <dbReference type="EMBL" id="MFC7703223.1"/>
    </source>
</evidence>
<accession>A0ABW2UGY2</accession>
<dbReference type="Proteomes" id="UP001596516">
    <property type="component" value="Unassembled WGS sequence"/>
</dbReference>
<dbReference type="EMBL" id="JBHTFQ010000001">
    <property type="protein sequence ID" value="MFC7703223.1"/>
    <property type="molecule type" value="Genomic_DNA"/>
</dbReference>
<name>A0ABW2UGY2_9RHOB</name>
<comment type="caution">
    <text evidence="1">The sequence shown here is derived from an EMBL/GenBank/DDBJ whole genome shotgun (WGS) entry which is preliminary data.</text>
</comment>
<sequence length="284" mass="29853">MTGFASTDWIAVAWGEHPRAFAMTTDGQIMAEATLDSGAAPENRLEPLIGPWQAQGLAGPVVIAGMAMPALARPVPCTPLEAPVANEAGHHLVPGLRQSRPAPGLTRGAETCIAGFLDREPQFDGVVCLPGDGPGDTTLWAQLSAGEVVSFQSFLTVRLISQLLPPEDEPGWDDAAFLAAVDDARSHPERLAARLAQVEAESQLQLIGPPAARARYTGLLIGAELAAARPYWLGQQVAILAASPAADPYRHALAALAVPLRLISATEMTLAGLTRAHRLLRGQP</sequence>